<dbReference type="EMBL" id="BAAAQQ010000013">
    <property type="protein sequence ID" value="GAA2131518.1"/>
    <property type="molecule type" value="Genomic_DNA"/>
</dbReference>
<accession>A0ABP5KJ02</accession>
<evidence type="ECO:0000313" key="2">
    <source>
        <dbReference type="Proteomes" id="UP001500575"/>
    </source>
</evidence>
<keyword evidence="2" id="KW-1185">Reference proteome</keyword>
<name>A0ABP5KJ02_9ACTN</name>
<dbReference type="Proteomes" id="UP001500575">
    <property type="component" value="Unassembled WGS sequence"/>
</dbReference>
<evidence type="ECO:0000313" key="1">
    <source>
        <dbReference type="EMBL" id="GAA2131518.1"/>
    </source>
</evidence>
<sequence>MSEQTGPPDPATYPRTVLLVAGAGRSGTSTLAVLLQILGMHVPQPEVAADASNPKGFGEPRWAVDHHDRLLARAGVAVGDARPQAWFDTGQLAASDEERATVASWLEGHLADHPELVVKDPRLSWFLGLWRVAAERAQARPVVATMLRPPAEVAGSRAKYYNNKLGAAHLVASWVNMLLHTELATRDTDRAFVRYADLLDDWVRTTQHVGRTLDLRHVLDARSEQVRDGHRFIDPSLRRITVTLDELDLPARLREITEESWRELDALVEPAGDNAERRATLDQLLAAYVDLYAESEAISRSTVVAATARAGGGVPGGTVDRGGSPSLGETSLVDRVPHGLRAAIPPALRRGLRKALGKQR</sequence>
<protein>
    <submittedName>
        <fullName evidence="1">Sulfotransferase family protein</fullName>
    </submittedName>
</protein>
<proteinExistence type="predicted"/>
<organism evidence="1 2">
    <name type="scientific">Nocardioides bigeumensis</name>
    <dbReference type="NCBI Taxonomy" id="433657"/>
    <lineage>
        <taxon>Bacteria</taxon>
        <taxon>Bacillati</taxon>
        <taxon>Actinomycetota</taxon>
        <taxon>Actinomycetes</taxon>
        <taxon>Propionibacteriales</taxon>
        <taxon>Nocardioidaceae</taxon>
        <taxon>Nocardioides</taxon>
    </lineage>
</organism>
<dbReference type="Gene3D" id="3.40.50.300">
    <property type="entry name" value="P-loop containing nucleotide triphosphate hydrolases"/>
    <property type="match status" value="1"/>
</dbReference>
<gene>
    <name evidence="1" type="ORF">GCM10009843_35170</name>
</gene>
<dbReference type="SUPFAM" id="SSF52540">
    <property type="entry name" value="P-loop containing nucleoside triphosphate hydrolases"/>
    <property type="match status" value="1"/>
</dbReference>
<comment type="caution">
    <text evidence="1">The sequence shown here is derived from an EMBL/GenBank/DDBJ whole genome shotgun (WGS) entry which is preliminary data.</text>
</comment>
<reference evidence="2" key="1">
    <citation type="journal article" date="2019" name="Int. J. Syst. Evol. Microbiol.">
        <title>The Global Catalogue of Microorganisms (GCM) 10K type strain sequencing project: providing services to taxonomists for standard genome sequencing and annotation.</title>
        <authorList>
            <consortium name="The Broad Institute Genomics Platform"/>
            <consortium name="The Broad Institute Genome Sequencing Center for Infectious Disease"/>
            <person name="Wu L."/>
            <person name="Ma J."/>
        </authorList>
    </citation>
    <scope>NUCLEOTIDE SEQUENCE [LARGE SCALE GENOMIC DNA]</scope>
    <source>
        <strain evidence="2">JCM 16021</strain>
    </source>
</reference>
<dbReference type="RefSeq" id="WP_344305122.1">
    <property type="nucleotide sequence ID" value="NZ_BAAAQQ010000013.1"/>
</dbReference>
<dbReference type="InterPro" id="IPR027417">
    <property type="entry name" value="P-loop_NTPase"/>
</dbReference>